<keyword evidence="6" id="KW-1185">Reference proteome</keyword>
<comment type="caution">
    <text evidence="5">The sequence shown here is derived from an EMBL/GenBank/DDBJ whole genome shotgun (WGS) entry which is preliminary data.</text>
</comment>
<evidence type="ECO:0000256" key="2">
    <source>
        <dbReference type="ARBA" id="ARBA00023125"/>
    </source>
</evidence>
<dbReference type="SUPFAM" id="SSF53822">
    <property type="entry name" value="Periplasmic binding protein-like I"/>
    <property type="match status" value="1"/>
</dbReference>
<dbReference type="PANTHER" id="PTHR30146">
    <property type="entry name" value="LACI-RELATED TRANSCRIPTIONAL REPRESSOR"/>
    <property type="match status" value="1"/>
</dbReference>
<dbReference type="InterPro" id="IPR000843">
    <property type="entry name" value="HTH_LacI"/>
</dbReference>
<evidence type="ECO:0000313" key="5">
    <source>
        <dbReference type="EMBL" id="NYE48897.1"/>
    </source>
</evidence>
<dbReference type="GO" id="GO:0000976">
    <property type="term" value="F:transcription cis-regulatory region binding"/>
    <property type="evidence" value="ECO:0007669"/>
    <property type="project" value="TreeGrafter"/>
</dbReference>
<dbReference type="CDD" id="cd01392">
    <property type="entry name" value="HTH_LacI"/>
    <property type="match status" value="1"/>
</dbReference>
<name>A0A852U030_9ACTN</name>
<dbReference type="SUPFAM" id="SSF47413">
    <property type="entry name" value="lambda repressor-like DNA-binding domains"/>
    <property type="match status" value="1"/>
</dbReference>
<evidence type="ECO:0000259" key="4">
    <source>
        <dbReference type="PROSITE" id="PS50932"/>
    </source>
</evidence>
<keyword evidence="1" id="KW-0805">Transcription regulation</keyword>
<dbReference type="InterPro" id="IPR028082">
    <property type="entry name" value="Peripla_BP_I"/>
</dbReference>
<dbReference type="PROSITE" id="PS00356">
    <property type="entry name" value="HTH_LACI_1"/>
    <property type="match status" value="1"/>
</dbReference>
<feature type="domain" description="HTH lacI-type" evidence="4">
    <location>
        <begin position="14"/>
        <end position="68"/>
    </location>
</feature>
<dbReference type="Proteomes" id="UP000589036">
    <property type="component" value="Unassembled WGS sequence"/>
</dbReference>
<evidence type="ECO:0000256" key="3">
    <source>
        <dbReference type="ARBA" id="ARBA00023163"/>
    </source>
</evidence>
<dbReference type="InterPro" id="IPR010982">
    <property type="entry name" value="Lambda_DNA-bd_dom_sf"/>
</dbReference>
<evidence type="ECO:0000313" key="6">
    <source>
        <dbReference type="Proteomes" id="UP000589036"/>
    </source>
</evidence>
<dbReference type="AlphaFoldDB" id="A0A852U030"/>
<proteinExistence type="predicted"/>
<sequence>METKRPRLGAAQRPTMKDVAHEAGVGLKTVSRVVNGESGVSEATVDRVREVIARLGYRRDDAARGLRNGHVASIGLILEDTTDPFYAQLVGAVQTVAQEHGMLALTGASDEDPDYERDLGLALCARRVQGLVIVPAPGSRHDYLEPELAAGMAVVFVDRPPIGLAADTVLADSRGGARGAVGHLVERGHRRIGFLGDSPGIYTAGERLLGYREALAAAGLPRDDALVAMGPPSPDALGAALAALMALPDPPTALFTGNNRTTVETLRILARREERPALVGFDDFELADLMTPPVTVVAQDPVGMGRAAARLLFQRLAGDRSPARRLELATRLIARGSGERRPAGLPGEPRDRA</sequence>
<dbReference type="InterPro" id="IPR046335">
    <property type="entry name" value="LacI/GalR-like_sensor"/>
</dbReference>
<reference evidence="5 6" key="1">
    <citation type="submission" date="2020-07" db="EMBL/GenBank/DDBJ databases">
        <title>Sequencing the genomes of 1000 actinobacteria strains.</title>
        <authorList>
            <person name="Klenk H.-P."/>
        </authorList>
    </citation>
    <scope>NUCLEOTIDE SEQUENCE [LARGE SCALE GENOMIC DNA]</scope>
    <source>
        <strain evidence="5 6">CXB654</strain>
    </source>
</reference>
<organism evidence="5 6">
    <name type="scientific">Spinactinospora alkalitolerans</name>
    <dbReference type="NCBI Taxonomy" id="687207"/>
    <lineage>
        <taxon>Bacteria</taxon>
        <taxon>Bacillati</taxon>
        <taxon>Actinomycetota</taxon>
        <taxon>Actinomycetes</taxon>
        <taxon>Streptosporangiales</taxon>
        <taxon>Nocardiopsidaceae</taxon>
        <taxon>Spinactinospora</taxon>
    </lineage>
</organism>
<dbReference type="SMART" id="SM00354">
    <property type="entry name" value="HTH_LACI"/>
    <property type="match status" value="1"/>
</dbReference>
<protein>
    <submittedName>
        <fullName evidence="5">LacI family transcriptional regulator</fullName>
    </submittedName>
</protein>
<dbReference type="PANTHER" id="PTHR30146:SF109">
    <property type="entry name" value="HTH-TYPE TRANSCRIPTIONAL REGULATOR GALS"/>
    <property type="match status" value="1"/>
</dbReference>
<accession>A0A852U030</accession>
<dbReference type="RefSeq" id="WP_376766973.1">
    <property type="nucleotide sequence ID" value="NZ_BAAAYY010000031.1"/>
</dbReference>
<dbReference type="PRINTS" id="PR00036">
    <property type="entry name" value="HTHLACI"/>
</dbReference>
<dbReference type="PROSITE" id="PS50932">
    <property type="entry name" value="HTH_LACI_2"/>
    <property type="match status" value="1"/>
</dbReference>
<evidence type="ECO:0000256" key="1">
    <source>
        <dbReference type="ARBA" id="ARBA00023015"/>
    </source>
</evidence>
<dbReference type="Pfam" id="PF00356">
    <property type="entry name" value="LacI"/>
    <property type="match status" value="1"/>
</dbReference>
<keyword evidence="3" id="KW-0804">Transcription</keyword>
<dbReference type="GO" id="GO:0003700">
    <property type="term" value="F:DNA-binding transcription factor activity"/>
    <property type="evidence" value="ECO:0007669"/>
    <property type="project" value="TreeGrafter"/>
</dbReference>
<keyword evidence="2" id="KW-0238">DNA-binding</keyword>
<dbReference type="Gene3D" id="3.40.50.2300">
    <property type="match status" value="2"/>
</dbReference>
<dbReference type="CDD" id="cd06267">
    <property type="entry name" value="PBP1_LacI_sugar_binding-like"/>
    <property type="match status" value="1"/>
</dbReference>
<dbReference type="EMBL" id="JACCCC010000001">
    <property type="protein sequence ID" value="NYE48897.1"/>
    <property type="molecule type" value="Genomic_DNA"/>
</dbReference>
<dbReference type="Pfam" id="PF13377">
    <property type="entry name" value="Peripla_BP_3"/>
    <property type="match status" value="1"/>
</dbReference>
<dbReference type="Gene3D" id="1.10.260.40">
    <property type="entry name" value="lambda repressor-like DNA-binding domains"/>
    <property type="match status" value="1"/>
</dbReference>
<gene>
    <name evidence="5" type="ORF">HDA32_004017</name>
</gene>